<dbReference type="Gene3D" id="3.40.50.12780">
    <property type="entry name" value="N-terminal domain of ligase-like"/>
    <property type="match status" value="1"/>
</dbReference>
<evidence type="ECO:0000313" key="3">
    <source>
        <dbReference type="EMBL" id="GCL61289.1"/>
    </source>
</evidence>
<feature type="domain" description="AMP-binding enzyme C-terminal" evidence="2">
    <location>
        <begin position="438"/>
        <end position="517"/>
    </location>
</feature>
<gene>
    <name evidence="3" type="ORF">AQPW35_03700</name>
</gene>
<feature type="domain" description="AMP-dependent synthetase/ligase" evidence="1">
    <location>
        <begin position="28"/>
        <end position="388"/>
    </location>
</feature>
<protein>
    <submittedName>
        <fullName evidence="3">Fatty-acyl-CoA synthase</fullName>
    </submittedName>
</protein>
<name>A0A480AHP5_9BURK</name>
<dbReference type="SUPFAM" id="SSF56801">
    <property type="entry name" value="Acetyl-CoA synthetase-like"/>
    <property type="match status" value="1"/>
</dbReference>
<dbReference type="RefSeq" id="WP_174246065.1">
    <property type="nucleotide sequence ID" value="NZ_BJCL01000001.1"/>
</dbReference>
<dbReference type="PROSITE" id="PS00455">
    <property type="entry name" value="AMP_BINDING"/>
    <property type="match status" value="1"/>
</dbReference>
<dbReference type="InterPro" id="IPR020845">
    <property type="entry name" value="AMP-binding_CS"/>
</dbReference>
<organism evidence="3 4">
    <name type="scientific">Pseudaquabacterium pictum</name>
    <dbReference type="NCBI Taxonomy" id="2315236"/>
    <lineage>
        <taxon>Bacteria</taxon>
        <taxon>Pseudomonadati</taxon>
        <taxon>Pseudomonadota</taxon>
        <taxon>Betaproteobacteria</taxon>
        <taxon>Burkholderiales</taxon>
        <taxon>Sphaerotilaceae</taxon>
        <taxon>Pseudaquabacterium</taxon>
    </lineage>
</organism>
<dbReference type="PANTHER" id="PTHR43767:SF7">
    <property type="entry name" value="MEDIUM_LONG-CHAIN-FATTY-ACID--COA LIGASE FADD8"/>
    <property type="match status" value="1"/>
</dbReference>
<evidence type="ECO:0000313" key="4">
    <source>
        <dbReference type="Proteomes" id="UP000301751"/>
    </source>
</evidence>
<evidence type="ECO:0000259" key="1">
    <source>
        <dbReference type="Pfam" id="PF00501"/>
    </source>
</evidence>
<comment type="caution">
    <text evidence="3">The sequence shown here is derived from an EMBL/GenBank/DDBJ whole genome shotgun (WGS) entry which is preliminary data.</text>
</comment>
<reference evidence="4" key="1">
    <citation type="submission" date="2019-03" db="EMBL/GenBank/DDBJ databases">
        <title>Aquabacterium pictum sp.nov., the first bacteriochlorophyll a-containing freshwater bacterium in the genus Aquabacterium of the class Betaproteobacteria.</title>
        <authorList>
            <person name="Hirose S."/>
            <person name="Tank M."/>
            <person name="Hara E."/>
            <person name="Tamaki H."/>
            <person name="Takaichi S."/>
            <person name="Haruta S."/>
            <person name="Hanada S."/>
        </authorList>
    </citation>
    <scope>NUCLEOTIDE SEQUENCE [LARGE SCALE GENOMIC DNA]</scope>
    <source>
        <strain evidence="4">W35</strain>
    </source>
</reference>
<dbReference type="Pfam" id="PF13193">
    <property type="entry name" value="AMP-binding_C"/>
    <property type="match status" value="1"/>
</dbReference>
<dbReference type="InterPro" id="IPR050237">
    <property type="entry name" value="ATP-dep_AMP-bd_enzyme"/>
</dbReference>
<dbReference type="InterPro" id="IPR025110">
    <property type="entry name" value="AMP-bd_C"/>
</dbReference>
<dbReference type="GO" id="GO:0016877">
    <property type="term" value="F:ligase activity, forming carbon-sulfur bonds"/>
    <property type="evidence" value="ECO:0007669"/>
    <property type="project" value="UniProtKB-ARBA"/>
</dbReference>
<evidence type="ECO:0000259" key="2">
    <source>
        <dbReference type="Pfam" id="PF13193"/>
    </source>
</evidence>
<sequence>MTAANTRADFNQPLYQGANVGDLVASAIARGGERVAFISDDTRWTYRELGAKVSQVVQALAARGLRRGDAVATLSANRPEAFLITAAAYLMGLRLTWMNPTSSEDDHAYILEDSGVTTLFFCPKTFGDRTRVLRQRVPGVQRAMSFGDSGGLGEDLLAAAATHTPGPLLPQAEPEDVCVLIYTGGTTGRPKGVAHTHRVHVTMILTEMADWDWPREIRFLALTPITHASGAMIMPVLLKSGTYAMTQGFTPEKFIRLVEQHRITATFLVPTMVYVLLDSPARAGADLSSLQLIIYGASPMSPARLTEGIREFGPVFMQLYAQSEAPNTVTVLHQHEHDPVHHPERLASCGTPCVGTQVRLLDDDGREVPRGEVGEICVRGPLVMQGYWNKPEETAKALRHGWLYTGDMARQDADGFLYIVDRSKDMIISGGFNVYPREVEDALSQHPAVAAAAVVGVPDAKWGEAVRALVVLRPGASVAAEKLMAELMAFVRDKKGAVYTPKAIDFVDALPVTGLGKLDKKAIRAQFWHGQGRAVH</sequence>
<dbReference type="Gene3D" id="3.30.300.30">
    <property type="match status" value="1"/>
</dbReference>
<dbReference type="AlphaFoldDB" id="A0A480AHP5"/>
<dbReference type="EMBL" id="BJCL01000001">
    <property type="protein sequence ID" value="GCL61289.1"/>
    <property type="molecule type" value="Genomic_DNA"/>
</dbReference>
<dbReference type="InterPro" id="IPR042099">
    <property type="entry name" value="ANL_N_sf"/>
</dbReference>
<keyword evidence="4" id="KW-1185">Reference proteome</keyword>
<dbReference type="Proteomes" id="UP000301751">
    <property type="component" value="Unassembled WGS sequence"/>
</dbReference>
<accession>A0A480AHP5</accession>
<dbReference type="InterPro" id="IPR045851">
    <property type="entry name" value="AMP-bd_C_sf"/>
</dbReference>
<dbReference type="InterPro" id="IPR000873">
    <property type="entry name" value="AMP-dep_synth/lig_dom"/>
</dbReference>
<dbReference type="PANTHER" id="PTHR43767">
    <property type="entry name" value="LONG-CHAIN-FATTY-ACID--COA LIGASE"/>
    <property type="match status" value="1"/>
</dbReference>
<proteinExistence type="predicted"/>
<dbReference type="Pfam" id="PF00501">
    <property type="entry name" value="AMP-binding"/>
    <property type="match status" value="1"/>
</dbReference>